<name>A0A7W4PF32_9PROT</name>
<dbReference type="GO" id="GO:0001216">
    <property type="term" value="F:DNA-binding transcription activator activity"/>
    <property type="evidence" value="ECO:0007669"/>
    <property type="project" value="InterPro"/>
</dbReference>
<evidence type="ECO:0000256" key="1">
    <source>
        <dbReference type="SAM" id="MobiDB-lite"/>
    </source>
</evidence>
<evidence type="ECO:0000313" key="4">
    <source>
        <dbReference type="Proteomes" id="UP000555756"/>
    </source>
</evidence>
<accession>A0A7W4PF32</accession>
<evidence type="ECO:0000259" key="2">
    <source>
        <dbReference type="Pfam" id="PF04963"/>
    </source>
</evidence>
<dbReference type="AlphaFoldDB" id="A0A7W4PF32"/>
<dbReference type="Proteomes" id="UP000555756">
    <property type="component" value="Unassembled WGS sequence"/>
</dbReference>
<reference evidence="3 4" key="1">
    <citation type="submission" date="2020-04" db="EMBL/GenBank/DDBJ databases">
        <title>Description of novel Gluconacetobacter.</title>
        <authorList>
            <person name="Sombolestani A."/>
        </authorList>
    </citation>
    <scope>NUCLEOTIDE SEQUENCE [LARGE SCALE GENOMIC DNA]</scope>
    <source>
        <strain evidence="3 4">LMG 21311</strain>
    </source>
</reference>
<dbReference type="GO" id="GO:0016987">
    <property type="term" value="F:sigma factor activity"/>
    <property type="evidence" value="ECO:0007669"/>
    <property type="project" value="InterPro"/>
</dbReference>
<dbReference type="InterPro" id="IPR038709">
    <property type="entry name" value="RpoN_core-bd_sf"/>
</dbReference>
<proteinExistence type="predicted"/>
<dbReference type="Pfam" id="PF04963">
    <property type="entry name" value="Sigma54_CBD"/>
    <property type="match status" value="1"/>
</dbReference>
<evidence type="ECO:0000313" key="3">
    <source>
        <dbReference type="EMBL" id="MBB2191250.1"/>
    </source>
</evidence>
<dbReference type="GO" id="GO:0006352">
    <property type="term" value="P:DNA-templated transcription initiation"/>
    <property type="evidence" value="ECO:0007669"/>
    <property type="project" value="InterPro"/>
</dbReference>
<dbReference type="Gene3D" id="1.10.10.1330">
    <property type="entry name" value="RNA polymerase sigma-54 factor, core-binding domain"/>
    <property type="match status" value="1"/>
</dbReference>
<sequence>MTIRERLLRQVMRAMPDGTDRRIGAMLIDELDAAGRLTADRAELARRLNVAPERIEAVRQRLMRFNPVGVAAMSLAECLAVQLQARNRFDPAMAALLANLDLLARGERNRLRAACGVDADDLAEMIAELRALNPRPWAEDAADPVQTRIPDLIVQEGPNGTWRVAAAQDLSRDGRAERRPGRPAGNPAPRGRTQTCRRLAVGRALAGTCAGAASAQPDGGGRTYPVPTGRFHDARAGGAAPADDAAHRRRPWPPAPTSAA</sequence>
<dbReference type="PANTHER" id="PTHR32248">
    <property type="entry name" value="RNA POLYMERASE SIGMA-54 FACTOR"/>
    <property type="match status" value="1"/>
</dbReference>
<comment type="caution">
    <text evidence="3">The sequence shown here is derived from an EMBL/GenBank/DDBJ whole genome shotgun (WGS) entry which is preliminary data.</text>
</comment>
<keyword evidence="4" id="KW-1185">Reference proteome</keyword>
<feature type="region of interest" description="Disordered" evidence="1">
    <location>
        <begin position="210"/>
        <end position="260"/>
    </location>
</feature>
<dbReference type="EMBL" id="JABEQF010000014">
    <property type="protein sequence ID" value="MBB2191250.1"/>
    <property type="molecule type" value="Genomic_DNA"/>
</dbReference>
<dbReference type="PANTHER" id="PTHR32248:SF4">
    <property type="entry name" value="RNA POLYMERASE SIGMA-54 FACTOR"/>
    <property type="match status" value="1"/>
</dbReference>
<organism evidence="3 4">
    <name type="scientific">Gluconacetobacter azotocaptans</name>
    <dbReference type="NCBI Taxonomy" id="142834"/>
    <lineage>
        <taxon>Bacteria</taxon>
        <taxon>Pseudomonadati</taxon>
        <taxon>Pseudomonadota</taxon>
        <taxon>Alphaproteobacteria</taxon>
        <taxon>Acetobacterales</taxon>
        <taxon>Acetobacteraceae</taxon>
        <taxon>Gluconacetobacter</taxon>
    </lineage>
</organism>
<dbReference type="GO" id="GO:0003677">
    <property type="term" value="F:DNA binding"/>
    <property type="evidence" value="ECO:0007669"/>
    <property type="project" value="InterPro"/>
</dbReference>
<protein>
    <recommendedName>
        <fullName evidence="2">RNA polymerase sigma factor 54 core-binding domain-containing protein</fullName>
    </recommendedName>
</protein>
<feature type="region of interest" description="Disordered" evidence="1">
    <location>
        <begin position="169"/>
        <end position="194"/>
    </location>
</feature>
<dbReference type="InterPro" id="IPR000394">
    <property type="entry name" value="RNA_pol_sigma_54"/>
</dbReference>
<feature type="compositionally biased region" description="Low complexity" evidence="1">
    <location>
        <begin position="182"/>
        <end position="192"/>
    </location>
</feature>
<feature type="domain" description="RNA polymerase sigma factor 54 core-binding" evidence="2">
    <location>
        <begin position="2"/>
        <end position="169"/>
    </location>
</feature>
<dbReference type="InterPro" id="IPR007046">
    <property type="entry name" value="RNA_pol_sigma_54_core-bd"/>
</dbReference>
<gene>
    <name evidence="3" type="ORF">HLH34_14985</name>
</gene>
<feature type="compositionally biased region" description="Basic and acidic residues" evidence="1">
    <location>
        <begin position="170"/>
        <end position="180"/>
    </location>
</feature>